<gene>
    <name evidence="2" type="ORF">NAES01612_LOCUS12835</name>
</gene>
<evidence type="ECO:0000256" key="1">
    <source>
        <dbReference type="SAM" id="SignalP"/>
    </source>
</evidence>
<organism evidence="2">
    <name type="scientific">Paramoeba aestuarina</name>
    <dbReference type="NCBI Taxonomy" id="180227"/>
    <lineage>
        <taxon>Eukaryota</taxon>
        <taxon>Amoebozoa</taxon>
        <taxon>Discosea</taxon>
        <taxon>Flabellinia</taxon>
        <taxon>Dactylopodida</taxon>
        <taxon>Paramoebidae</taxon>
        <taxon>Paramoeba</taxon>
    </lineage>
</organism>
<evidence type="ECO:0000313" key="2">
    <source>
        <dbReference type="EMBL" id="CAE2308680.1"/>
    </source>
</evidence>
<sequence length="271" mass="31251">MASTTHQPQRGLFSHRSLSLFFLLLSFLPCDSVSLHVVTLPTPNTTPTTKNNFFFIHIAKTGGTTLTKKLSYRHAMTDHPGTKAVDLKKVRHFCRDGGYSYSFEFDFKFITSKLPPDCLNRTLFFSLVRNPKSWLKSAYLHTCRNHQISECSSGKIIDLINSKKHYFAHTPFQSRYLGHLFESDYPYVLCRTECFPKCLEWLEGLLGVPLIDQGEKKSNVAPLHQSHNNSEAEIDEIVRKYYHEDVRFYNSFGGDCFQFGPHYSPSWKVFS</sequence>
<accession>A0A7S4NUU5</accession>
<keyword evidence="1" id="KW-0732">Signal</keyword>
<proteinExistence type="predicted"/>
<feature type="chain" id="PRO_5030962739" description="Sulfotransferase" evidence="1">
    <location>
        <begin position="33"/>
        <end position="271"/>
    </location>
</feature>
<reference evidence="2" key="1">
    <citation type="submission" date="2021-01" db="EMBL/GenBank/DDBJ databases">
        <authorList>
            <person name="Corre E."/>
            <person name="Pelletier E."/>
            <person name="Niang G."/>
            <person name="Scheremetjew M."/>
            <person name="Finn R."/>
            <person name="Kale V."/>
            <person name="Holt S."/>
            <person name="Cochrane G."/>
            <person name="Meng A."/>
            <person name="Brown T."/>
            <person name="Cohen L."/>
        </authorList>
    </citation>
    <scope>NUCLEOTIDE SEQUENCE</scope>
    <source>
        <strain evidence="2">SoJaBio B1-5/56/2</strain>
    </source>
</reference>
<dbReference type="AlphaFoldDB" id="A0A7S4NUU5"/>
<dbReference type="SUPFAM" id="SSF52540">
    <property type="entry name" value="P-loop containing nucleoside triphosphate hydrolases"/>
    <property type="match status" value="1"/>
</dbReference>
<protein>
    <recommendedName>
        <fullName evidence="3">Sulfotransferase</fullName>
    </recommendedName>
</protein>
<dbReference type="Gene3D" id="3.40.50.300">
    <property type="entry name" value="P-loop containing nucleotide triphosphate hydrolases"/>
    <property type="match status" value="1"/>
</dbReference>
<dbReference type="InterPro" id="IPR027417">
    <property type="entry name" value="P-loop_NTPase"/>
</dbReference>
<feature type="signal peptide" evidence="1">
    <location>
        <begin position="1"/>
        <end position="32"/>
    </location>
</feature>
<dbReference type="EMBL" id="HBKR01019605">
    <property type="protein sequence ID" value="CAE2308680.1"/>
    <property type="molecule type" value="Transcribed_RNA"/>
</dbReference>
<evidence type="ECO:0008006" key="3">
    <source>
        <dbReference type="Google" id="ProtNLM"/>
    </source>
</evidence>
<name>A0A7S4NUU5_9EUKA</name>